<dbReference type="Proteomes" id="UP001139011">
    <property type="component" value="Unassembled WGS sequence"/>
</dbReference>
<protein>
    <submittedName>
        <fullName evidence="4">AAA family ATPase</fullName>
    </submittedName>
</protein>
<dbReference type="SUPFAM" id="SSF52540">
    <property type="entry name" value="P-loop containing nucleoside triphosphate hydrolases"/>
    <property type="match status" value="1"/>
</dbReference>
<dbReference type="Gene3D" id="3.40.50.300">
    <property type="entry name" value="P-loop containing nucleotide triphosphate hydrolases"/>
    <property type="match status" value="1"/>
</dbReference>
<dbReference type="AlphaFoldDB" id="A0A9X1XGC9"/>
<evidence type="ECO:0000313" key="4">
    <source>
        <dbReference type="EMBL" id="MCK6259415.1"/>
    </source>
</evidence>
<sequence>MSRYTLYTYKNRDEFETYYKEMEEKGYIISPFIFQNTKDLLEEDTENIIDISSLVQYLLVNPADVVPAINNILPADEETRFIIIESLSDKGLEIFRNHFEDKAPLYPEKNNEFIQEVAENFNPFDRFYIYSYKNDDELKSIIEYLNDKKISLVSFSQIDEHFTTHFASKEKDIFVDITSLISAIKNNSNLIYYAEKLIIENPRFKIIVQINKVEKALEHFRLILKGVKPINEILPVVVTEIEDEISVNNVVKITDLSTQGVNELIKEVSSKLFGHKKFKDQLPSAFNNFILLNRIKEKKVFSIFLLGPTGLGKTEFATLLKNQLNPHTSMVKINFGNYSSQDALNSLIGSPRGYIGSEDGELGNKLAKSKVGIILCDEFEKANSQIFNFFLELLEDGLFTDSLSREHNIDGYIIVFTSNLDESNFYKVIPTELSSRFDLVCEFSLLTEVEKRNFVSYYVDSFLEKIKKENTLDRQFTTQEIQEFKNINVNSIENIRDIRRLVIKKILK</sequence>
<feature type="domain" description="AAA+ ATPase" evidence="3">
    <location>
        <begin position="299"/>
        <end position="447"/>
    </location>
</feature>
<dbReference type="InterPro" id="IPR050130">
    <property type="entry name" value="ClpA_ClpB"/>
</dbReference>
<proteinExistence type="predicted"/>
<dbReference type="GO" id="GO:0034605">
    <property type="term" value="P:cellular response to heat"/>
    <property type="evidence" value="ECO:0007669"/>
    <property type="project" value="TreeGrafter"/>
</dbReference>
<keyword evidence="2" id="KW-0067">ATP-binding</keyword>
<organism evidence="4 5">
    <name type="scientific">Fictibacillus marinisediminis</name>
    <dbReference type="NCBI Taxonomy" id="2878389"/>
    <lineage>
        <taxon>Bacteria</taxon>
        <taxon>Bacillati</taxon>
        <taxon>Bacillota</taxon>
        <taxon>Bacilli</taxon>
        <taxon>Bacillales</taxon>
        <taxon>Fictibacillaceae</taxon>
        <taxon>Fictibacillus</taxon>
    </lineage>
</organism>
<dbReference type="InterPro" id="IPR003959">
    <property type="entry name" value="ATPase_AAA_core"/>
</dbReference>
<dbReference type="RefSeq" id="WP_248254786.1">
    <property type="nucleotide sequence ID" value="NZ_JAIWJX010000004.1"/>
</dbReference>
<dbReference type="GO" id="GO:0016887">
    <property type="term" value="F:ATP hydrolysis activity"/>
    <property type="evidence" value="ECO:0007669"/>
    <property type="project" value="InterPro"/>
</dbReference>
<comment type="caution">
    <text evidence="4">The sequence shown here is derived from an EMBL/GenBank/DDBJ whole genome shotgun (WGS) entry which is preliminary data.</text>
</comment>
<dbReference type="InterPro" id="IPR001270">
    <property type="entry name" value="ClpA/B"/>
</dbReference>
<dbReference type="EMBL" id="JAIWJX010000004">
    <property type="protein sequence ID" value="MCK6259415.1"/>
    <property type="molecule type" value="Genomic_DNA"/>
</dbReference>
<name>A0A9X1XGC9_9BACL</name>
<dbReference type="InterPro" id="IPR027417">
    <property type="entry name" value="P-loop_NTPase"/>
</dbReference>
<evidence type="ECO:0000313" key="5">
    <source>
        <dbReference type="Proteomes" id="UP001139011"/>
    </source>
</evidence>
<dbReference type="PANTHER" id="PTHR11638:SF18">
    <property type="entry name" value="HEAT SHOCK PROTEIN 104"/>
    <property type="match status" value="1"/>
</dbReference>
<evidence type="ECO:0000256" key="1">
    <source>
        <dbReference type="ARBA" id="ARBA00022741"/>
    </source>
</evidence>
<evidence type="ECO:0000259" key="3">
    <source>
        <dbReference type="SMART" id="SM00382"/>
    </source>
</evidence>
<dbReference type="InterPro" id="IPR003593">
    <property type="entry name" value="AAA+_ATPase"/>
</dbReference>
<gene>
    <name evidence="4" type="ORF">LCY76_22850</name>
</gene>
<reference evidence="4" key="1">
    <citation type="submission" date="2021-09" db="EMBL/GenBank/DDBJ databases">
        <title>Genome analysis of Fictibacillus sp. KIGAM418 isolated from marine sediment.</title>
        <authorList>
            <person name="Seo M.-J."/>
            <person name="Cho E.-S."/>
            <person name="Hwang C.Y."/>
        </authorList>
    </citation>
    <scope>NUCLEOTIDE SEQUENCE</scope>
    <source>
        <strain evidence="4">KIGAM418</strain>
    </source>
</reference>
<dbReference type="Pfam" id="PF07724">
    <property type="entry name" value="AAA_2"/>
    <property type="match status" value="1"/>
</dbReference>
<accession>A0A9X1XGC9</accession>
<keyword evidence="1" id="KW-0547">Nucleotide-binding</keyword>
<dbReference type="SMART" id="SM00382">
    <property type="entry name" value="AAA"/>
    <property type="match status" value="1"/>
</dbReference>
<dbReference type="GO" id="GO:0005524">
    <property type="term" value="F:ATP binding"/>
    <property type="evidence" value="ECO:0007669"/>
    <property type="project" value="UniProtKB-KW"/>
</dbReference>
<keyword evidence="5" id="KW-1185">Reference proteome</keyword>
<dbReference type="PANTHER" id="PTHR11638">
    <property type="entry name" value="ATP-DEPENDENT CLP PROTEASE"/>
    <property type="match status" value="1"/>
</dbReference>
<evidence type="ECO:0000256" key="2">
    <source>
        <dbReference type="ARBA" id="ARBA00022840"/>
    </source>
</evidence>
<dbReference type="GO" id="GO:0005737">
    <property type="term" value="C:cytoplasm"/>
    <property type="evidence" value="ECO:0007669"/>
    <property type="project" value="TreeGrafter"/>
</dbReference>
<dbReference type="PRINTS" id="PR00300">
    <property type="entry name" value="CLPPROTEASEA"/>
</dbReference>